<evidence type="ECO:0000313" key="2">
    <source>
        <dbReference type="EMBL" id="KAJ1164011.1"/>
    </source>
</evidence>
<dbReference type="AlphaFoldDB" id="A0AAV7SIU2"/>
<protein>
    <submittedName>
        <fullName evidence="2">Uncharacterized protein</fullName>
    </submittedName>
</protein>
<feature type="region of interest" description="Disordered" evidence="1">
    <location>
        <begin position="1"/>
        <end position="108"/>
    </location>
</feature>
<dbReference type="EMBL" id="JANPWB010000008">
    <property type="protein sequence ID" value="KAJ1164011.1"/>
    <property type="molecule type" value="Genomic_DNA"/>
</dbReference>
<gene>
    <name evidence="2" type="ORF">NDU88_004458</name>
</gene>
<accession>A0AAV7SIU2</accession>
<comment type="caution">
    <text evidence="2">The sequence shown here is derived from an EMBL/GenBank/DDBJ whole genome shotgun (WGS) entry which is preliminary data.</text>
</comment>
<sequence>MERPTGEGADAGKIRPVIKENSACSLRDRREPRWRPRPSAGSVEAAEQEEWTLRNRGNRIPALWSDPSAAAGPLLTPEEAGEWKSGQKTSGAVVQAGEGGTTRPIVAGETRPIPRLVAPLL</sequence>
<dbReference type="Proteomes" id="UP001066276">
    <property type="component" value="Chromosome 4_2"/>
</dbReference>
<proteinExistence type="predicted"/>
<organism evidence="2 3">
    <name type="scientific">Pleurodeles waltl</name>
    <name type="common">Iberian ribbed newt</name>
    <dbReference type="NCBI Taxonomy" id="8319"/>
    <lineage>
        <taxon>Eukaryota</taxon>
        <taxon>Metazoa</taxon>
        <taxon>Chordata</taxon>
        <taxon>Craniata</taxon>
        <taxon>Vertebrata</taxon>
        <taxon>Euteleostomi</taxon>
        <taxon>Amphibia</taxon>
        <taxon>Batrachia</taxon>
        <taxon>Caudata</taxon>
        <taxon>Salamandroidea</taxon>
        <taxon>Salamandridae</taxon>
        <taxon>Pleurodelinae</taxon>
        <taxon>Pleurodeles</taxon>
    </lineage>
</organism>
<feature type="compositionally biased region" description="Basic and acidic residues" evidence="1">
    <location>
        <begin position="1"/>
        <end position="13"/>
    </location>
</feature>
<name>A0AAV7SIU2_PLEWA</name>
<evidence type="ECO:0000313" key="3">
    <source>
        <dbReference type="Proteomes" id="UP001066276"/>
    </source>
</evidence>
<reference evidence="2" key="1">
    <citation type="journal article" date="2022" name="bioRxiv">
        <title>Sequencing and chromosome-scale assembly of the giantPleurodeles waltlgenome.</title>
        <authorList>
            <person name="Brown T."/>
            <person name="Elewa A."/>
            <person name="Iarovenko S."/>
            <person name="Subramanian E."/>
            <person name="Araus A.J."/>
            <person name="Petzold A."/>
            <person name="Susuki M."/>
            <person name="Suzuki K.-i.T."/>
            <person name="Hayashi T."/>
            <person name="Toyoda A."/>
            <person name="Oliveira C."/>
            <person name="Osipova E."/>
            <person name="Leigh N.D."/>
            <person name="Simon A."/>
            <person name="Yun M.H."/>
        </authorList>
    </citation>
    <scope>NUCLEOTIDE SEQUENCE</scope>
    <source>
        <strain evidence="2">20211129_DDA</strain>
        <tissue evidence="2">Liver</tissue>
    </source>
</reference>
<evidence type="ECO:0000256" key="1">
    <source>
        <dbReference type="SAM" id="MobiDB-lite"/>
    </source>
</evidence>
<keyword evidence="3" id="KW-1185">Reference proteome</keyword>